<organism evidence="2 3">
    <name type="scientific">Streptosporangium fragile</name>
    <dbReference type="NCBI Taxonomy" id="46186"/>
    <lineage>
        <taxon>Bacteria</taxon>
        <taxon>Bacillati</taxon>
        <taxon>Actinomycetota</taxon>
        <taxon>Actinomycetes</taxon>
        <taxon>Streptosporangiales</taxon>
        <taxon>Streptosporangiaceae</taxon>
        <taxon>Streptosporangium</taxon>
    </lineage>
</organism>
<dbReference type="Proteomes" id="UP001500831">
    <property type="component" value="Unassembled WGS sequence"/>
</dbReference>
<accession>A0ABN3W6S1</accession>
<feature type="region of interest" description="Disordered" evidence="1">
    <location>
        <begin position="1"/>
        <end position="24"/>
    </location>
</feature>
<dbReference type="EMBL" id="BAAAVI010000066">
    <property type="protein sequence ID" value="GAA2899869.1"/>
    <property type="molecule type" value="Genomic_DNA"/>
</dbReference>
<feature type="compositionally biased region" description="Polar residues" evidence="1">
    <location>
        <begin position="1"/>
        <end position="20"/>
    </location>
</feature>
<evidence type="ECO:0000256" key="1">
    <source>
        <dbReference type="SAM" id="MobiDB-lite"/>
    </source>
</evidence>
<evidence type="ECO:0000313" key="2">
    <source>
        <dbReference type="EMBL" id="GAA2899869.1"/>
    </source>
</evidence>
<reference evidence="2 3" key="1">
    <citation type="journal article" date="2019" name="Int. J. Syst. Evol. Microbiol.">
        <title>The Global Catalogue of Microorganisms (GCM) 10K type strain sequencing project: providing services to taxonomists for standard genome sequencing and annotation.</title>
        <authorList>
            <consortium name="The Broad Institute Genomics Platform"/>
            <consortium name="The Broad Institute Genome Sequencing Center for Infectious Disease"/>
            <person name="Wu L."/>
            <person name="Ma J."/>
        </authorList>
    </citation>
    <scope>NUCLEOTIDE SEQUENCE [LARGE SCALE GENOMIC DNA]</scope>
    <source>
        <strain evidence="2 3">JCM 6242</strain>
    </source>
</reference>
<evidence type="ECO:0000313" key="3">
    <source>
        <dbReference type="Proteomes" id="UP001500831"/>
    </source>
</evidence>
<feature type="region of interest" description="Disordered" evidence="1">
    <location>
        <begin position="95"/>
        <end position="117"/>
    </location>
</feature>
<proteinExistence type="predicted"/>
<dbReference type="RefSeq" id="WP_344979613.1">
    <property type="nucleotide sequence ID" value="NZ_BAAAVI010000066.1"/>
</dbReference>
<feature type="compositionally biased region" description="Basic and acidic residues" evidence="1">
    <location>
        <begin position="95"/>
        <end position="105"/>
    </location>
</feature>
<comment type="caution">
    <text evidence="2">The sequence shown here is derived from an EMBL/GenBank/DDBJ whole genome shotgun (WGS) entry which is preliminary data.</text>
</comment>
<keyword evidence="3" id="KW-1185">Reference proteome</keyword>
<name>A0ABN3W6S1_9ACTN</name>
<protein>
    <submittedName>
        <fullName evidence="2">Uncharacterized protein</fullName>
    </submittedName>
</protein>
<sequence length="117" mass="12372">MSALSGASRSETAEQCQSVEVSREPGASGVVVTLVVHEHRRLGRGIEFAAPAEPFQAVDIGREFLTGELQGSRGPSGIVFTVLVALSEVEREYIHDRAPEGHESGRGTAIGGADDRD</sequence>
<gene>
    <name evidence="2" type="ORF">GCM10010517_65440</name>
</gene>